<accession>A0A317E8H5</accession>
<name>A0A317E8H5_9PROT</name>
<dbReference type="Proteomes" id="UP000245461">
    <property type="component" value="Unassembled WGS sequence"/>
</dbReference>
<evidence type="ECO:0000259" key="2">
    <source>
        <dbReference type="Pfam" id="PF08885"/>
    </source>
</evidence>
<comment type="caution">
    <text evidence="3">The sequence shown here is derived from an EMBL/GenBank/DDBJ whole genome shotgun (WGS) entry which is preliminary data.</text>
</comment>
<feature type="domain" description="GSCFA" evidence="2">
    <location>
        <begin position="79"/>
        <end position="316"/>
    </location>
</feature>
<gene>
    <name evidence="3" type="ORF">DKG74_10485</name>
</gene>
<dbReference type="EMBL" id="QGLE01000005">
    <property type="protein sequence ID" value="PWR22842.1"/>
    <property type="molecule type" value="Genomic_DNA"/>
</dbReference>
<feature type="compositionally biased region" description="Basic and acidic residues" evidence="1">
    <location>
        <begin position="374"/>
        <end position="412"/>
    </location>
</feature>
<organism evidence="3 4">
    <name type="scientific">Zavarzinia aquatilis</name>
    <dbReference type="NCBI Taxonomy" id="2211142"/>
    <lineage>
        <taxon>Bacteria</taxon>
        <taxon>Pseudomonadati</taxon>
        <taxon>Pseudomonadota</taxon>
        <taxon>Alphaproteobacteria</taxon>
        <taxon>Rhodospirillales</taxon>
        <taxon>Zavarziniaceae</taxon>
        <taxon>Zavarzinia</taxon>
    </lineage>
</organism>
<evidence type="ECO:0000313" key="4">
    <source>
        <dbReference type="Proteomes" id="UP000245461"/>
    </source>
</evidence>
<protein>
    <recommendedName>
        <fullName evidence="2">GSCFA domain-containing protein</fullName>
    </recommendedName>
</protein>
<sequence>MSDSGSDNTTASEQGKVVNGRVEVRLGETKLGLNYTFYRGEGARFLPMRDGMAAPDALARLVLDGWMPDEPFIAPDTTIVAFGSCFAGHIGRYLSNLGFDVATRKDDKAYVSKLGDGIVNVFAIRQQFEWAWEGLSPSVELWHGYKAEEFGYDEDVRGRTRELFDAADVFIITLGLSEIWYDEPTGEVFWRAVPFDKFDPARHKFRVASSAETLDNLRRIHDLIRKHRPEAAIVFTVSPIPLSATFRPVSCVTASSASKALLRGAVDELYRERRPDDPKLFYYPAYEVVTQCFDRPFGDDFRHPLFHVLDVNMKAFERYFCRTGLTDADLAAVFEEAKRLDRALGLEDSGPLRQYIDDMLASWSAQTKGPNKFGAEDRETKLARKEELRRERALQKASRIAEKTAGADKEPS</sequence>
<reference evidence="3 4" key="1">
    <citation type="submission" date="2018-05" db="EMBL/GenBank/DDBJ databases">
        <title>Zavarzinia sp. HR-AS.</title>
        <authorList>
            <person name="Lee Y."/>
            <person name="Jeon C.O."/>
        </authorList>
    </citation>
    <scope>NUCLEOTIDE SEQUENCE [LARGE SCALE GENOMIC DNA]</scope>
    <source>
        <strain evidence="3 4">HR-AS</strain>
    </source>
</reference>
<keyword evidence="4" id="KW-1185">Reference proteome</keyword>
<evidence type="ECO:0000256" key="1">
    <source>
        <dbReference type="SAM" id="MobiDB-lite"/>
    </source>
</evidence>
<dbReference type="OrthoDB" id="369216at2"/>
<dbReference type="InterPro" id="IPR014982">
    <property type="entry name" value="GSCFA"/>
</dbReference>
<dbReference type="Pfam" id="PF08885">
    <property type="entry name" value="GSCFA"/>
    <property type="match status" value="1"/>
</dbReference>
<dbReference type="SUPFAM" id="SSF52266">
    <property type="entry name" value="SGNH hydrolase"/>
    <property type="match status" value="1"/>
</dbReference>
<evidence type="ECO:0000313" key="3">
    <source>
        <dbReference type="EMBL" id="PWR22842.1"/>
    </source>
</evidence>
<feature type="region of interest" description="Disordered" evidence="1">
    <location>
        <begin position="368"/>
        <end position="412"/>
    </location>
</feature>
<dbReference type="RefSeq" id="WP_109905460.1">
    <property type="nucleotide sequence ID" value="NZ_QGLE01000005.1"/>
</dbReference>
<proteinExistence type="predicted"/>
<dbReference type="AlphaFoldDB" id="A0A317E8H5"/>